<name>A0ABW0KNG8_9BACT</name>
<dbReference type="SMART" id="SM00220">
    <property type="entry name" value="S_TKc"/>
    <property type="match status" value="1"/>
</dbReference>
<evidence type="ECO:0000256" key="6">
    <source>
        <dbReference type="SAM" id="MobiDB-lite"/>
    </source>
</evidence>
<dbReference type="SUPFAM" id="SSF56112">
    <property type="entry name" value="Protein kinase-like (PK-like)"/>
    <property type="match status" value="1"/>
</dbReference>
<evidence type="ECO:0000313" key="8">
    <source>
        <dbReference type="EMBL" id="MFC5454894.1"/>
    </source>
</evidence>
<dbReference type="RefSeq" id="WP_377165440.1">
    <property type="nucleotide sequence ID" value="NZ_JBHSMQ010000002.1"/>
</dbReference>
<dbReference type="Proteomes" id="UP001596052">
    <property type="component" value="Unassembled WGS sequence"/>
</dbReference>
<dbReference type="PANTHER" id="PTHR43289">
    <property type="entry name" value="MITOGEN-ACTIVATED PROTEIN KINASE KINASE KINASE 20-RELATED"/>
    <property type="match status" value="1"/>
</dbReference>
<keyword evidence="9" id="KW-1185">Reference proteome</keyword>
<proteinExistence type="predicted"/>
<evidence type="ECO:0000256" key="4">
    <source>
        <dbReference type="ARBA" id="ARBA00022840"/>
    </source>
</evidence>
<accession>A0ABW0KNG8</accession>
<dbReference type="CDD" id="cd14014">
    <property type="entry name" value="STKc_PknB_like"/>
    <property type="match status" value="1"/>
</dbReference>
<dbReference type="Pfam" id="PF03781">
    <property type="entry name" value="FGE-sulfatase"/>
    <property type="match status" value="1"/>
</dbReference>
<feature type="region of interest" description="Disordered" evidence="6">
    <location>
        <begin position="1268"/>
        <end position="1293"/>
    </location>
</feature>
<dbReference type="Pfam" id="PF00069">
    <property type="entry name" value="Pkinase"/>
    <property type="match status" value="1"/>
</dbReference>
<dbReference type="PANTHER" id="PTHR43289:SF6">
    <property type="entry name" value="SERINE_THREONINE-PROTEIN KINASE NEKL-3"/>
    <property type="match status" value="1"/>
</dbReference>
<keyword evidence="1" id="KW-0808">Transferase</keyword>
<organism evidence="8 9">
    <name type="scientific">Prosthecobacter fluviatilis</name>
    <dbReference type="NCBI Taxonomy" id="445931"/>
    <lineage>
        <taxon>Bacteria</taxon>
        <taxon>Pseudomonadati</taxon>
        <taxon>Verrucomicrobiota</taxon>
        <taxon>Verrucomicrobiia</taxon>
        <taxon>Verrucomicrobiales</taxon>
        <taxon>Verrucomicrobiaceae</taxon>
        <taxon>Prosthecobacter</taxon>
    </lineage>
</organism>
<evidence type="ECO:0000256" key="1">
    <source>
        <dbReference type="ARBA" id="ARBA00022679"/>
    </source>
</evidence>
<dbReference type="PROSITE" id="PS00107">
    <property type="entry name" value="PROTEIN_KINASE_ATP"/>
    <property type="match status" value="1"/>
</dbReference>
<dbReference type="SUPFAM" id="SSF56436">
    <property type="entry name" value="C-type lectin-like"/>
    <property type="match status" value="1"/>
</dbReference>
<protein>
    <submittedName>
        <fullName evidence="8">Protein kinase</fullName>
    </submittedName>
</protein>
<gene>
    <name evidence="8" type="ORF">ACFQDI_08525</name>
</gene>
<dbReference type="PROSITE" id="PS00108">
    <property type="entry name" value="PROTEIN_KINASE_ST"/>
    <property type="match status" value="1"/>
</dbReference>
<comment type="caution">
    <text evidence="8">The sequence shown here is derived from an EMBL/GenBank/DDBJ whole genome shotgun (WGS) entry which is preliminary data.</text>
</comment>
<dbReference type="GO" id="GO:0016301">
    <property type="term" value="F:kinase activity"/>
    <property type="evidence" value="ECO:0007669"/>
    <property type="project" value="UniProtKB-KW"/>
</dbReference>
<keyword evidence="4 5" id="KW-0067">ATP-binding</keyword>
<feature type="region of interest" description="Disordered" evidence="6">
    <location>
        <begin position="322"/>
        <end position="369"/>
    </location>
</feature>
<dbReference type="InterPro" id="IPR011009">
    <property type="entry name" value="Kinase-like_dom_sf"/>
</dbReference>
<dbReference type="Gene3D" id="2.60.120.560">
    <property type="entry name" value="Exo-inulinase, domain 1"/>
    <property type="match status" value="1"/>
</dbReference>
<keyword evidence="2 5" id="KW-0547">Nucleotide-binding</keyword>
<keyword evidence="3 8" id="KW-0418">Kinase</keyword>
<feature type="domain" description="Protein kinase" evidence="7">
    <location>
        <begin position="67"/>
        <end position="315"/>
    </location>
</feature>
<dbReference type="Gene3D" id="3.90.1580.10">
    <property type="entry name" value="paralog of FGE (formylglycine-generating enzyme)"/>
    <property type="match status" value="1"/>
</dbReference>
<reference evidence="9" key="1">
    <citation type="journal article" date="2019" name="Int. J. Syst. Evol. Microbiol.">
        <title>The Global Catalogue of Microorganisms (GCM) 10K type strain sequencing project: providing services to taxonomists for standard genome sequencing and annotation.</title>
        <authorList>
            <consortium name="The Broad Institute Genomics Platform"/>
            <consortium name="The Broad Institute Genome Sequencing Center for Infectious Disease"/>
            <person name="Wu L."/>
            <person name="Ma J."/>
        </authorList>
    </citation>
    <scope>NUCLEOTIDE SEQUENCE [LARGE SCALE GENOMIC DNA]</scope>
    <source>
        <strain evidence="9">CGMCC 4.1469</strain>
    </source>
</reference>
<evidence type="ECO:0000256" key="3">
    <source>
        <dbReference type="ARBA" id="ARBA00022777"/>
    </source>
</evidence>
<dbReference type="Gene3D" id="1.10.510.10">
    <property type="entry name" value="Transferase(Phosphotransferase) domain 1"/>
    <property type="match status" value="1"/>
</dbReference>
<dbReference type="InterPro" id="IPR008271">
    <property type="entry name" value="Ser/Thr_kinase_AS"/>
</dbReference>
<dbReference type="InterPro" id="IPR016187">
    <property type="entry name" value="CTDL_fold"/>
</dbReference>
<feature type="region of interest" description="Disordered" evidence="6">
    <location>
        <begin position="1402"/>
        <end position="1436"/>
    </location>
</feature>
<evidence type="ECO:0000256" key="5">
    <source>
        <dbReference type="PROSITE-ProRule" id="PRU10141"/>
    </source>
</evidence>
<dbReference type="InterPro" id="IPR005532">
    <property type="entry name" value="SUMF_dom"/>
</dbReference>
<feature type="binding site" evidence="5">
    <location>
        <position position="96"/>
    </location>
    <ligand>
        <name>ATP</name>
        <dbReference type="ChEBI" id="CHEBI:30616"/>
    </ligand>
</feature>
<sequence>MSDHFAPSHRTCPQCQAEVPEDGTNGLCPACLLQEAMKPTEAKTPTEPKKRWEPPQADDLSKLLPQYEITRMLGRGGMGAVYQGRQKSLDRAVAIKILSHDLDSADASFAERFKNEARAMARLSHPGIVAVYDSGETSDGLLYIVMEFIEGTDVARMMAANGRLHSNEAMAITAHVCDALSYAHERGIVHRDIKPANIMIGYNGVVKVADFGLAKMVQEDKAGLTQSGMAMGTLYYMAPEALMLGAGVDHRADIYAVGVMLYQMLTGKLPQGMFELPSMQIPGLDPRYDGIVAKALREDRELRYANTQDMRHDLDALLTQPVTKAQENDVKPPPALDTQARPQRPSGQPYRPQRPQVPAGPTIPLHREKEKKSSPLLWVMLVALLATGAWLVGKRPWETAPASKTAAAPKPQPQWINLLGDDPTKLMEFDASADRPSGLVLMPPNPGDQNPRYKVQSGVEIYTKTMHKNGVLRARISGTGENCPYMMVRHRDHLHHVKGSAFRGVAVLSIANGGSITFAQGVAAAHPPPFEIELRVDGHEYTLLKDGVLAAHGFDDMYESGHVGVRLFGGMTVEKLEYLDVGEGHLSDVQPPLPEPKVLAVPALAATSREIAGAGPWRPLLQEKPQIIERLDIRDSPATPGWKMMQQGFMPVIEGSNVALRLRARGRYIQFVSHWSETPEKGIHGHLLSLAPERPSETMTRLLGGWIDRVSSVNGVVQPTPNIRAQPDGPPSAFDVVIGKDYELELRSWDDRLELLVDGKLVKAVRDISLPGKVLALYPALPFEFKDLEWRQLTPAGAVSATPAGAAPAGSAPLPASTTGMELVVEADFAQPLPHFRDAKSPHLEMKWQDQSYRMTAMDKAIWWPGLPLLSQLRMTDFVCEAEFRMPRSANGKWGIGLHVPQKMPWIGVGMTSQGRVDVFRYDEKFIVPPTVTTAHPAGADAWDTLRMEAVGSRLRVFVNGLHVADADTTGLPSPHGLNLFMGTPGPGLEVWFRRLRVWQPASTTPPPTAPVKMDTGGLWRSLLADKPEIIQHLKITDSTTPGWKVMQNGFMPVIEGPNVALRMRARTREMQLVSHWGQTAEQGIYGHLFTLGLDATHTNTTRIFARWIENVSVINGLLQPRGDQPKTDGPPPVLEVPAGQDFELELRSWADRLELWVGGRLMKESRGITLPGHVVALYPATSFEFKDLEWRSLPAPAAPSAATSPTTPQLWTDRAGSKMRAAFVRLEQDRVVFSISGKETIVMLHTLSDESQNQARMLGAAQARSAPVVTATPPPASPATASAPATAPPPPSRKVGPVVFVNSLGMTFVDVPGTKVQFCTHETRFRDFMTYANTRRLSSSAPWTNQTYGGHSLGGPAPDHPVVHVTPENAQSFCTWLSLKEGRTYRLPTDAEWTAAVTARPATGPDAKKPAPRFPWGSEWPPPRGAGNYSDESYHRLRPKDPYLPRYEDGYPTTAPVQSYTANAVGLYDLGGNVWEWVSLPATVDAQGGPRENFALRGASFLHNDQDFLLSSRRLENIYSGEADRGFRIVLEK</sequence>
<dbReference type="InterPro" id="IPR000719">
    <property type="entry name" value="Prot_kinase_dom"/>
</dbReference>
<evidence type="ECO:0000259" key="7">
    <source>
        <dbReference type="PROSITE" id="PS50011"/>
    </source>
</evidence>
<evidence type="ECO:0000313" key="9">
    <source>
        <dbReference type="Proteomes" id="UP001596052"/>
    </source>
</evidence>
<evidence type="ECO:0000256" key="2">
    <source>
        <dbReference type="ARBA" id="ARBA00022741"/>
    </source>
</evidence>
<dbReference type="EMBL" id="JBHSMQ010000002">
    <property type="protein sequence ID" value="MFC5454894.1"/>
    <property type="molecule type" value="Genomic_DNA"/>
</dbReference>
<dbReference type="PROSITE" id="PS50011">
    <property type="entry name" value="PROTEIN_KINASE_DOM"/>
    <property type="match status" value="1"/>
</dbReference>
<dbReference type="InterPro" id="IPR017441">
    <property type="entry name" value="Protein_kinase_ATP_BS"/>
</dbReference>
<dbReference type="Gene3D" id="3.30.200.20">
    <property type="entry name" value="Phosphorylase Kinase, domain 1"/>
    <property type="match status" value="1"/>
</dbReference>
<dbReference type="InterPro" id="IPR042095">
    <property type="entry name" value="SUMF_sf"/>
</dbReference>